<feature type="region of interest" description="Disordered" evidence="1">
    <location>
        <begin position="193"/>
        <end position="216"/>
    </location>
</feature>
<reference evidence="2 3" key="1">
    <citation type="submission" date="2020-07" db="EMBL/GenBank/DDBJ databases">
        <title>Sequencing the genomes of 1000 actinobacteria strains.</title>
        <authorList>
            <person name="Klenk H.-P."/>
        </authorList>
    </citation>
    <scope>NUCLEOTIDE SEQUENCE [LARGE SCALE GENOMIC DNA]</scope>
    <source>
        <strain evidence="2 3">DSM 44442</strain>
    </source>
</reference>
<feature type="region of interest" description="Disordered" evidence="1">
    <location>
        <begin position="269"/>
        <end position="299"/>
    </location>
</feature>
<evidence type="ECO:0008006" key="4">
    <source>
        <dbReference type="Google" id="ProtNLM"/>
    </source>
</evidence>
<evidence type="ECO:0000313" key="3">
    <source>
        <dbReference type="Proteomes" id="UP000572051"/>
    </source>
</evidence>
<dbReference type="PANTHER" id="PTHR38479">
    <property type="entry name" value="LMO0824 PROTEIN"/>
    <property type="match status" value="1"/>
</dbReference>
<dbReference type="PANTHER" id="PTHR38479:SF2">
    <property type="entry name" value="WINGED HELIX DNA-BINDING DOMAIN-CONTAINING PROTEIN"/>
    <property type="match status" value="1"/>
</dbReference>
<dbReference type="InterPro" id="IPR009351">
    <property type="entry name" value="AlkZ-like"/>
</dbReference>
<protein>
    <recommendedName>
        <fullName evidence="4">Winged helix DNA-binding domain-containing protein</fullName>
    </recommendedName>
</protein>
<gene>
    <name evidence="2" type="ORF">HNR10_001255</name>
</gene>
<dbReference type="Pfam" id="PF06224">
    <property type="entry name" value="AlkZ-like"/>
    <property type="match status" value="1"/>
</dbReference>
<name>A0A7Z0EJS9_9ACTN</name>
<organism evidence="2 3">
    <name type="scientific">Nocardiopsis aegyptia</name>
    <dbReference type="NCBI Taxonomy" id="220378"/>
    <lineage>
        <taxon>Bacteria</taxon>
        <taxon>Bacillati</taxon>
        <taxon>Actinomycetota</taxon>
        <taxon>Actinomycetes</taxon>
        <taxon>Streptosporangiales</taxon>
        <taxon>Nocardiopsidaceae</taxon>
        <taxon>Nocardiopsis</taxon>
    </lineage>
</organism>
<dbReference type="AlphaFoldDB" id="A0A7Z0EJS9"/>
<proteinExistence type="predicted"/>
<accession>A0A7Z0EJS9</accession>
<dbReference type="RefSeq" id="WP_179821554.1">
    <property type="nucleotide sequence ID" value="NZ_JACCFS010000001.1"/>
</dbReference>
<evidence type="ECO:0000313" key="2">
    <source>
        <dbReference type="EMBL" id="NYJ33374.1"/>
    </source>
</evidence>
<sequence length="397" mass="43589">MSSARPHVSDQERRTRLVRRHLLAPDTRADRVEEVAASLIGLHATDPASVYLSARARMREPSVGAVERALYDDRSLHRMMAMRRTMFVVPDHLAQAVHESTGRAIAAKERRGAQKFLLDGLGWTAERYEAAEEAVIAALRELGEATAAELGAAVPEIAERVHTDAGKRYASSQAASGRLLRTLAAERRIRRGRPRGSWTSSQFRWSAAPEGEDTPRLDEAAAKAELVLRYLARFGPATLDDIKWWTGWTLTATRRALADAGAREADLDGATGYLAPNDDERGPGADGPEAPTTALLPSLDPTAMGWRGRDFYLEPDHVPALFDRNGNIGPTVWWDGRIVGAWSQRRDGEVVWRLLSDIGAEGRSAVGAEAARLTAWLGDTRVTPAFRTPLEHELRTG</sequence>
<keyword evidence="3" id="KW-1185">Reference proteome</keyword>
<dbReference type="EMBL" id="JACCFS010000001">
    <property type="protein sequence ID" value="NYJ33374.1"/>
    <property type="molecule type" value="Genomic_DNA"/>
</dbReference>
<evidence type="ECO:0000256" key="1">
    <source>
        <dbReference type="SAM" id="MobiDB-lite"/>
    </source>
</evidence>
<comment type="caution">
    <text evidence="2">The sequence shown here is derived from an EMBL/GenBank/DDBJ whole genome shotgun (WGS) entry which is preliminary data.</text>
</comment>
<dbReference type="Proteomes" id="UP000572051">
    <property type="component" value="Unassembled WGS sequence"/>
</dbReference>